<dbReference type="GO" id="GO:0005829">
    <property type="term" value="C:cytosol"/>
    <property type="evidence" value="ECO:0007669"/>
    <property type="project" value="TreeGrafter"/>
</dbReference>
<feature type="region of interest" description="Disordered" evidence="6">
    <location>
        <begin position="377"/>
        <end position="436"/>
    </location>
</feature>
<protein>
    <recommendedName>
        <fullName evidence="1">non-specific serine/threonine protein kinase</fullName>
        <ecNumber evidence="1">2.7.11.1</ecNumber>
    </recommendedName>
</protein>
<dbReference type="GO" id="GO:0042594">
    <property type="term" value="P:response to starvation"/>
    <property type="evidence" value="ECO:0007669"/>
    <property type="project" value="TreeGrafter"/>
</dbReference>
<dbReference type="GO" id="GO:0000422">
    <property type="term" value="P:autophagy of mitochondrion"/>
    <property type="evidence" value="ECO:0007669"/>
    <property type="project" value="TreeGrafter"/>
</dbReference>
<evidence type="ECO:0000256" key="6">
    <source>
        <dbReference type="SAM" id="MobiDB-lite"/>
    </source>
</evidence>
<evidence type="ECO:0000313" key="8">
    <source>
        <dbReference type="Ensembl" id="ENSTRUP00000068366.1"/>
    </source>
</evidence>
<dbReference type="Pfam" id="PF21127">
    <property type="entry name" value="ATG1-like_MIT2"/>
    <property type="match status" value="1"/>
</dbReference>
<sequence length="1088" mass="116959">MRVLQSKGIIHRDLKPQNILLSHPPGRKSHCNNTRIKIGTSGTAIGRRGRHRAPWPPSGAVVAAIGRRGRRHRAPWPPSGAVAAMVAIGRRGRHRAPWSPSGAVAAIGRRGRHRAPWPPWSPWPPSGAVAAIGHHRPPWPPSATIGRRGRHRPPWPPSDAVAAMVAVDALGRRGRHRSPWPPWSPSVAVAAIGRRGRHRPPWSPSGAVAAIGRRGRHRPPWPPSGAVAAAPLETRARAFVVCVGHVTTDRRCPLSSADFGFARYLQHNMMAATLCGSPMYMAPEVIMSQNYDAKADLWSIGTIVFQCLTGKAPFQANSPQELRLFYEKNQTLSPDIPRETSHHLRHLLLDLLQRNHTERLDFDQFFSHPFLEPSSSLRRAEPANAVSPPGLPGSPSASSCSSSSTSHLASPPNSLAEGQQLRVRTSAHQEDGLPLRDWCGGSRNSSSCDFEDFVMVPAHFSAADLTADGLQDSLTTSGSLLACAAVGGRSKTPPRSPSCSRSAGPSRLGEVLPADCLDHAGRSLPIPVPTQRHNFQRLEQNLQSSRTDASQRPAPRGCSSGNLQGLAGVTEAPPRGPGGLPAPRGPGGLPAPRRLSLGGARTVQPSSQTPERLTLQPRGLGSRLHSAPCLLECTAAGARQKIRKQHSDPVVAAMPGAPATRPLHPSPRLSELMQRSPLPTILGSPSRAFPPFEFPRPPSSPNLLNFLTQQGLVVGSRTIPLDLRETRGDPPWSQATHYSHTRRRSDQVGGFGRSQSAGGLSDMLLKAAFGPGRAAGESVACDRTPAPPGGGSSPVRAVFTVGSPPLGSTPPPSSRCRRASGSLRSCSPAGSLSGRPLLAGTSPRYSFTDPLAPELGGAVMFEAPELPEETLMEQEHTDTVHNLRFTLDFAHCLVEVAGARGAGVTGTDACRGSTVQQQSPVADRISSLSRDWSHAEQLVLYLKSAELLSGALHTAMERVAQGKLYPSATVKQVVRKLNELYKRSVASCRSLSTRLERFFSRKHRLMDQICSVTAERLLFSHTVQMVQAAALDEMFHQGEASVPRYHKALLLMEGLMLLLAERDDVTSVSKCKEYIERRLTALQSGLGV</sequence>
<keyword evidence="4" id="KW-0418">Kinase</keyword>
<gene>
    <name evidence="8" type="primary">ulk1b</name>
</gene>
<feature type="compositionally biased region" description="Low complexity" evidence="6">
    <location>
        <begin position="393"/>
        <end position="414"/>
    </location>
</feature>
<reference evidence="8" key="3">
    <citation type="submission" date="2025-09" db="UniProtKB">
        <authorList>
            <consortium name="Ensembl"/>
        </authorList>
    </citation>
    <scope>IDENTIFICATION</scope>
</reference>
<name>A0A674N460_TAKRU</name>
<dbReference type="InParanoid" id="A0A674N460"/>
<feature type="compositionally biased region" description="Polar residues" evidence="6">
    <location>
        <begin position="541"/>
        <end position="550"/>
    </location>
</feature>
<dbReference type="InterPro" id="IPR000719">
    <property type="entry name" value="Prot_kinase_dom"/>
</dbReference>
<dbReference type="GO" id="GO:0005776">
    <property type="term" value="C:autophagosome"/>
    <property type="evidence" value="ECO:0007669"/>
    <property type="project" value="TreeGrafter"/>
</dbReference>
<evidence type="ECO:0000256" key="3">
    <source>
        <dbReference type="ARBA" id="ARBA00022741"/>
    </source>
</evidence>
<dbReference type="AlphaFoldDB" id="A0A674N460"/>
<evidence type="ECO:0000256" key="2">
    <source>
        <dbReference type="ARBA" id="ARBA00022679"/>
    </source>
</evidence>
<dbReference type="GO" id="GO:0000045">
    <property type="term" value="P:autophagosome assembly"/>
    <property type="evidence" value="ECO:0007669"/>
    <property type="project" value="TreeGrafter"/>
</dbReference>
<dbReference type="Pfam" id="PF12063">
    <property type="entry name" value="ATG1-like_MIT1"/>
    <property type="match status" value="1"/>
</dbReference>
<dbReference type="InterPro" id="IPR045269">
    <property type="entry name" value="Atg1-like"/>
</dbReference>
<dbReference type="PANTHER" id="PTHR24348">
    <property type="entry name" value="SERINE/THREONINE-PROTEIN KINASE UNC-51-RELATED"/>
    <property type="match status" value="1"/>
</dbReference>
<dbReference type="PROSITE" id="PS50011">
    <property type="entry name" value="PROTEIN_KINASE_DOM"/>
    <property type="match status" value="1"/>
</dbReference>
<dbReference type="GO" id="GO:0061709">
    <property type="term" value="P:reticulophagy"/>
    <property type="evidence" value="ECO:0007669"/>
    <property type="project" value="TreeGrafter"/>
</dbReference>
<keyword evidence="9" id="KW-1185">Reference proteome</keyword>
<feature type="domain" description="Protein kinase" evidence="7">
    <location>
        <begin position="1"/>
        <end position="371"/>
    </location>
</feature>
<dbReference type="FunCoup" id="A0A674N460">
    <property type="interactions" value="766"/>
</dbReference>
<dbReference type="EC" id="2.7.11.1" evidence="1"/>
<feature type="region of interest" description="Disordered" evidence="6">
    <location>
        <begin position="724"/>
        <end position="755"/>
    </location>
</feature>
<evidence type="ECO:0000256" key="5">
    <source>
        <dbReference type="ARBA" id="ARBA00022840"/>
    </source>
</evidence>
<dbReference type="InterPro" id="IPR048941">
    <property type="entry name" value="ATG1-like_MIT2"/>
</dbReference>
<keyword evidence="2" id="KW-0808">Transferase</keyword>
<reference evidence="8" key="2">
    <citation type="submission" date="2025-08" db="UniProtKB">
        <authorList>
            <consortium name="Ensembl"/>
        </authorList>
    </citation>
    <scope>IDENTIFICATION</scope>
</reference>
<dbReference type="SUPFAM" id="SSF56112">
    <property type="entry name" value="Protein kinase-like (PK-like)"/>
    <property type="match status" value="1"/>
</dbReference>
<dbReference type="PROSITE" id="PS00108">
    <property type="entry name" value="PROTEIN_KINASE_ST"/>
    <property type="match status" value="1"/>
</dbReference>
<dbReference type="GO" id="GO:0034045">
    <property type="term" value="C:phagophore assembly site membrane"/>
    <property type="evidence" value="ECO:0007669"/>
    <property type="project" value="TreeGrafter"/>
</dbReference>
<evidence type="ECO:0000256" key="4">
    <source>
        <dbReference type="ARBA" id="ARBA00022777"/>
    </source>
</evidence>
<reference evidence="8 9" key="1">
    <citation type="journal article" date="2011" name="Genome Biol. Evol.">
        <title>Integration of the genetic map and genome assembly of fugu facilitates insights into distinct features of genome evolution in teleosts and mammals.</title>
        <authorList>
            <person name="Kai W."/>
            <person name="Kikuchi K."/>
            <person name="Tohari S."/>
            <person name="Chew A.K."/>
            <person name="Tay A."/>
            <person name="Fujiwara A."/>
            <person name="Hosoya S."/>
            <person name="Suetake H."/>
            <person name="Naruse K."/>
            <person name="Brenner S."/>
            <person name="Suzuki Y."/>
            <person name="Venkatesh B."/>
        </authorList>
    </citation>
    <scope>NUCLEOTIDE SEQUENCE [LARGE SCALE GENOMIC DNA]</scope>
</reference>
<dbReference type="GO" id="GO:0048671">
    <property type="term" value="P:negative regulation of collateral sprouting"/>
    <property type="evidence" value="ECO:0007669"/>
    <property type="project" value="TreeGrafter"/>
</dbReference>
<evidence type="ECO:0000259" key="7">
    <source>
        <dbReference type="PROSITE" id="PS50011"/>
    </source>
</evidence>
<accession>A0A674N460</accession>
<dbReference type="InterPro" id="IPR022708">
    <property type="entry name" value="Atg1-like_tMIT"/>
</dbReference>
<dbReference type="Gene3D" id="1.10.510.10">
    <property type="entry name" value="Transferase(Phosphotransferase) domain 1"/>
    <property type="match status" value="2"/>
</dbReference>
<dbReference type="Ensembl" id="ENSTRUT00000089584.1">
    <property type="protein sequence ID" value="ENSTRUP00000068366.1"/>
    <property type="gene ID" value="ENSTRUG00000030331.1"/>
</dbReference>
<dbReference type="GO" id="GO:0034727">
    <property type="term" value="P:piecemeal microautophagy of the nucleus"/>
    <property type="evidence" value="ECO:0007669"/>
    <property type="project" value="TreeGrafter"/>
</dbReference>
<feature type="region of interest" description="Disordered" evidence="6">
    <location>
        <begin position="541"/>
        <end position="621"/>
    </location>
</feature>
<dbReference type="SMART" id="SM00220">
    <property type="entry name" value="S_TKc"/>
    <property type="match status" value="1"/>
</dbReference>
<dbReference type="GeneTree" id="ENSGT00940000156664"/>
<evidence type="ECO:0000256" key="1">
    <source>
        <dbReference type="ARBA" id="ARBA00012513"/>
    </source>
</evidence>
<keyword evidence="5" id="KW-0067">ATP-binding</keyword>
<feature type="region of interest" description="Disordered" evidence="6">
    <location>
        <begin position="775"/>
        <end position="838"/>
    </location>
</feature>
<keyword evidence="3" id="KW-0547">Nucleotide-binding</keyword>
<dbReference type="GO" id="GO:0010508">
    <property type="term" value="P:positive regulation of autophagy"/>
    <property type="evidence" value="ECO:0007669"/>
    <property type="project" value="TreeGrafter"/>
</dbReference>
<feature type="region of interest" description="Disordered" evidence="6">
    <location>
        <begin position="487"/>
        <end position="507"/>
    </location>
</feature>
<evidence type="ECO:0000313" key="9">
    <source>
        <dbReference type="Proteomes" id="UP000005226"/>
    </source>
</evidence>
<dbReference type="Pfam" id="PF00069">
    <property type="entry name" value="Pkinase"/>
    <property type="match status" value="1"/>
</dbReference>
<dbReference type="PANTHER" id="PTHR24348:SF19">
    <property type="entry name" value="SERINE_THREONINE-PROTEIN KINASE ULK1"/>
    <property type="match status" value="1"/>
</dbReference>
<dbReference type="GO" id="GO:0004674">
    <property type="term" value="F:protein serine/threonine kinase activity"/>
    <property type="evidence" value="ECO:0007669"/>
    <property type="project" value="UniProtKB-EC"/>
</dbReference>
<dbReference type="InterPro" id="IPR008271">
    <property type="entry name" value="Ser/Thr_kinase_AS"/>
</dbReference>
<dbReference type="GO" id="GO:0005524">
    <property type="term" value="F:ATP binding"/>
    <property type="evidence" value="ECO:0007669"/>
    <property type="project" value="UniProtKB-KW"/>
</dbReference>
<proteinExistence type="predicted"/>
<dbReference type="GO" id="GO:0048675">
    <property type="term" value="P:axon extension"/>
    <property type="evidence" value="ECO:0007669"/>
    <property type="project" value="TreeGrafter"/>
</dbReference>
<dbReference type="InterPro" id="IPR011009">
    <property type="entry name" value="Kinase-like_dom_sf"/>
</dbReference>
<feature type="compositionally biased region" description="Low complexity" evidence="6">
    <location>
        <begin position="590"/>
        <end position="599"/>
    </location>
</feature>
<dbReference type="OMA" id="YNILACT"/>
<dbReference type="Proteomes" id="UP000005226">
    <property type="component" value="Chromosome 6"/>
</dbReference>
<organism evidence="8 9">
    <name type="scientific">Takifugu rubripes</name>
    <name type="common">Japanese pufferfish</name>
    <name type="synonym">Fugu rubripes</name>
    <dbReference type="NCBI Taxonomy" id="31033"/>
    <lineage>
        <taxon>Eukaryota</taxon>
        <taxon>Metazoa</taxon>
        <taxon>Chordata</taxon>
        <taxon>Craniata</taxon>
        <taxon>Vertebrata</taxon>
        <taxon>Euteleostomi</taxon>
        <taxon>Actinopterygii</taxon>
        <taxon>Neopterygii</taxon>
        <taxon>Teleostei</taxon>
        <taxon>Neoteleostei</taxon>
        <taxon>Acanthomorphata</taxon>
        <taxon>Eupercaria</taxon>
        <taxon>Tetraodontiformes</taxon>
        <taxon>Tetradontoidea</taxon>
        <taxon>Tetraodontidae</taxon>
        <taxon>Takifugu</taxon>
    </lineage>
</organism>